<comment type="caution">
    <text evidence="5">The sequence shown here is derived from an EMBL/GenBank/DDBJ whole genome shotgun (WGS) entry which is preliminary data.</text>
</comment>
<reference evidence="6" key="1">
    <citation type="submission" date="2013-09" db="EMBL/GenBank/DDBJ databases">
        <title>Corchorus olitorius genome sequencing.</title>
        <authorList>
            <person name="Alam M."/>
            <person name="Haque M.S."/>
            <person name="Islam M.S."/>
            <person name="Emdad E.M."/>
            <person name="Islam M.M."/>
            <person name="Ahmed B."/>
            <person name="Halim A."/>
            <person name="Hossen Q.M.M."/>
            <person name="Hossain M.Z."/>
            <person name="Ahmed R."/>
            <person name="Khan M.M."/>
            <person name="Islam R."/>
            <person name="Rashid M.M."/>
            <person name="Khan S.A."/>
            <person name="Rahman M.S."/>
            <person name="Alam M."/>
            <person name="Yahiya A.S."/>
            <person name="Khan M.S."/>
            <person name="Azam M.S."/>
            <person name="Haque T."/>
            <person name="Lashkar M.Z.H."/>
            <person name="Akhand A.I."/>
            <person name="Morshed G."/>
            <person name="Roy S."/>
            <person name="Uddin K.S."/>
            <person name="Rabeya T."/>
            <person name="Hossain A.S."/>
            <person name="Chowdhury A."/>
            <person name="Snigdha A.R."/>
            <person name="Mortoza M.S."/>
            <person name="Matin S.A."/>
            <person name="Hoque S.M.E."/>
            <person name="Islam M.K."/>
            <person name="Roy D.K."/>
            <person name="Haider R."/>
            <person name="Moosa M.M."/>
            <person name="Elias S.M."/>
            <person name="Hasan A.M."/>
            <person name="Jahan S."/>
            <person name="Shafiuddin M."/>
            <person name="Mahmood N."/>
            <person name="Shommy N.S."/>
        </authorList>
    </citation>
    <scope>NUCLEOTIDE SEQUENCE [LARGE SCALE GENOMIC DNA]</scope>
    <source>
        <strain evidence="6">cv. O-4</strain>
    </source>
</reference>
<dbReference type="InterPro" id="IPR050148">
    <property type="entry name" value="Terpene_synthase-like"/>
</dbReference>
<dbReference type="InterPro" id="IPR001906">
    <property type="entry name" value="Terpene_synth_N"/>
</dbReference>
<feature type="compositionally biased region" description="Polar residues" evidence="3">
    <location>
        <begin position="1"/>
        <end position="15"/>
    </location>
</feature>
<dbReference type="Pfam" id="PF01397">
    <property type="entry name" value="Terpene_synth"/>
    <property type="match status" value="1"/>
</dbReference>
<evidence type="ECO:0000313" key="5">
    <source>
        <dbReference type="EMBL" id="OMO49332.1"/>
    </source>
</evidence>
<keyword evidence="6" id="KW-1185">Reference proteome</keyword>
<dbReference type="InterPro" id="IPR008930">
    <property type="entry name" value="Terpenoid_cyclase/PrenylTrfase"/>
</dbReference>
<accession>A0A1R3FTZ0</accession>
<dbReference type="SUPFAM" id="SSF48576">
    <property type="entry name" value="Terpenoid synthases"/>
    <property type="match status" value="1"/>
</dbReference>
<evidence type="ECO:0000256" key="2">
    <source>
        <dbReference type="ARBA" id="ARBA00023239"/>
    </source>
</evidence>
<evidence type="ECO:0000313" key="6">
    <source>
        <dbReference type="Proteomes" id="UP000187203"/>
    </source>
</evidence>
<dbReference type="EMBL" id="AWUE01024910">
    <property type="protein sequence ID" value="OMO49332.1"/>
    <property type="molecule type" value="Genomic_DNA"/>
</dbReference>
<feature type="region of interest" description="Disordered" evidence="3">
    <location>
        <begin position="1"/>
        <end position="21"/>
    </location>
</feature>
<sequence length="265" mass="30880">MSSQSYAIPTSTPKTMSKENRPLANFVPEHWGDVFLSCPSELNMDAKTQVHYEELKQEVRRMLAKAKDIQPSQKLHLIDIVQRLGVAYHFQKEIEDALETIYSDFKDDKNHDLHTTALQFRLLREHGFKVDCDSSITEETFVWSFDDPKIIRASAVICRFMSDITTHKFERLREHIPSAIEIYRKQYEATEQEAYDYLNKKVKEAWQDINQEFLKPTVVPESILTRVLNLARVMDLLYKDEDAYTFVGEAAKTSIQSLFIDPIPI</sequence>
<evidence type="ECO:0000256" key="1">
    <source>
        <dbReference type="ARBA" id="ARBA00001946"/>
    </source>
</evidence>
<comment type="cofactor">
    <cofactor evidence="1">
        <name>Mg(2+)</name>
        <dbReference type="ChEBI" id="CHEBI:18420"/>
    </cofactor>
</comment>
<keyword evidence="2" id="KW-0456">Lyase</keyword>
<organism evidence="5 6">
    <name type="scientific">Corchorus olitorius</name>
    <dbReference type="NCBI Taxonomy" id="93759"/>
    <lineage>
        <taxon>Eukaryota</taxon>
        <taxon>Viridiplantae</taxon>
        <taxon>Streptophyta</taxon>
        <taxon>Embryophyta</taxon>
        <taxon>Tracheophyta</taxon>
        <taxon>Spermatophyta</taxon>
        <taxon>Magnoliopsida</taxon>
        <taxon>eudicotyledons</taxon>
        <taxon>Gunneridae</taxon>
        <taxon>Pentapetalae</taxon>
        <taxon>rosids</taxon>
        <taxon>malvids</taxon>
        <taxon>Malvales</taxon>
        <taxon>Malvaceae</taxon>
        <taxon>Grewioideae</taxon>
        <taxon>Apeibeae</taxon>
        <taxon>Corchorus</taxon>
    </lineage>
</organism>
<gene>
    <name evidence="5" type="ORF">COLO4_38592</name>
</gene>
<dbReference type="SUPFAM" id="SSF48239">
    <property type="entry name" value="Terpenoid cyclases/Protein prenyltransferases"/>
    <property type="match status" value="1"/>
</dbReference>
<dbReference type="Proteomes" id="UP000187203">
    <property type="component" value="Unassembled WGS sequence"/>
</dbReference>
<dbReference type="STRING" id="93759.A0A1R3FTZ0"/>
<evidence type="ECO:0000259" key="4">
    <source>
        <dbReference type="Pfam" id="PF01397"/>
    </source>
</evidence>
<feature type="domain" description="Terpene synthase N-terminal" evidence="4">
    <location>
        <begin position="31"/>
        <end position="133"/>
    </location>
</feature>
<evidence type="ECO:0000256" key="3">
    <source>
        <dbReference type="SAM" id="MobiDB-lite"/>
    </source>
</evidence>
<protein>
    <recommendedName>
        <fullName evidence="4">Terpene synthase N-terminal domain-containing protein</fullName>
    </recommendedName>
</protein>
<name>A0A1R3FTZ0_9ROSI</name>
<dbReference type="PANTHER" id="PTHR31225">
    <property type="entry name" value="OS04G0344100 PROTEIN-RELATED"/>
    <property type="match status" value="1"/>
</dbReference>
<dbReference type="GO" id="GO:0010333">
    <property type="term" value="F:terpene synthase activity"/>
    <property type="evidence" value="ECO:0007669"/>
    <property type="project" value="InterPro"/>
</dbReference>
<dbReference type="AlphaFoldDB" id="A0A1R3FTZ0"/>
<dbReference type="InterPro" id="IPR008949">
    <property type="entry name" value="Isoprenoid_synthase_dom_sf"/>
</dbReference>
<dbReference type="PANTHER" id="PTHR31225:SF221">
    <property type="entry name" value="(-)-GERMACRENE D SYNTHASE"/>
    <property type="match status" value="1"/>
</dbReference>
<dbReference type="OrthoDB" id="1877784at2759"/>
<dbReference type="GO" id="GO:0000287">
    <property type="term" value="F:magnesium ion binding"/>
    <property type="evidence" value="ECO:0007669"/>
    <property type="project" value="InterPro"/>
</dbReference>
<dbReference type="GO" id="GO:0016114">
    <property type="term" value="P:terpenoid biosynthetic process"/>
    <property type="evidence" value="ECO:0007669"/>
    <property type="project" value="InterPro"/>
</dbReference>
<dbReference type="Gene3D" id="1.10.600.10">
    <property type="entry name" value="Farnesyl Diphosphate Synthase"/>
    <property type="match status" value="2"/>
</dbReference>
<proteinExistence type="predicted"/>